<reference evidence="1 2" key="1">
    <citation type="submission" date="2019-01" db="EMBL/GenBank/DDBJ databases">
        <title>Mucilaginibacter antarcticum sp. nov., isolated from antarctic soil.</title>
        <authorList>
            <person name="Yan Y.-Q."/>
            <person name="Du Z.-J."/>
        </authorList>
    </citation>
    <scope>NUCLEOTIDE SEQUENCE [LARGE SCALE GENOMIC DNA]</scope>
    <source>
        <strain evidence="1 2">F01003</strain>
    </source>
</reference>
<gene>
    <name evidence="1" type="ORF">EPL05_23775</name>
</gene>
<evidence type="ECO:0000313" key="1">
    <source>
        <dbReference type="EMBL" id="RWY46067.1"/>
    </source>
</evidence>
<evidence type="ECO:0000313" key="2">
    <source>
        <dbReference type="Proteomes" id="UP000286701"/>
    </source>
</evidence>
<dbReference type="Proteomes" id="UP000286701">
    <property type="component" value="Unassembled WGS sequence"/>
</dbReference>
<accession>A0A444MH89</accession>
<proteinExistence type="predicted"/>
<dbReference type="AlphaFoldDB" id="A0A444MH89"/>
<organism evidence="1 2">
    <name type="scientific">Mucilaginibacter gilvus</name>
    <dbReference type="NCBI Taxonomy" id="2305909"/>
    <lineage>
        <taxon>Bacteria</taxon>
        <taxon>Pseudomonadati</taxon>
        <taxon>Bacteroidota</taxon>
        <taxon>Sphingobacteriia</taxon>
        <taxon>Sphingobacteriales</taxon>
        <taxon>Sphingobacteriaceae</taxon>
        <taxon>Mucilaginibacter</taxon>
    </lineage>
</organism>
<sequence>MMPHEKTAYNISYSPVKADYGHKFNYKPVSMIIEGLYKTEPTNNSSDNCEISVRLIKSRTGYIYRLITGNKIYSGILKITKGENPNEVNLLFKGIKWALNEGDISTLKEDEDPPKIKTPIGIDAILKNDEIFIQNTGNSMNHYVKLASCDQKFIRMVKVKS</sequence>
<dbReference type="EMBL" id="SBIW01000031">
    <property type="protein sequence ID" value="RWY46067.1"/>
    <property type="molecule type" value="Genomic_DNA"/>
</dbReference>
<dbReference type="OrthoDB" id="2677145at2"/>
<name>A0A444MH89_9SPHI</name>
<comment type="caution">
    <text evidence="1">The sequence shown here is derived from an EMBL/GenBank/DDBJ whole genome shotgun (WGS) entry which is preliminary data.</text>
</comment>
<keyword evidence="2" id="KW-1185">Reference proteome</keyword>
<dbReference type="RefSeq" id="WP_128536484.1">
    <property type="nucleotide sequence ID" value="NZ_SBIW01000031.1"/>
</dbReference>
<protein>
    <submittedName>
        <fullName evidence="1">Uncharacterized protein</fullName>
    </submittedName>
</protein>